<dbReference type="PRINTS" id="PR00726">
    <property type="entry name" value="LEXASERPTASE"/>
</dbReference>
<dbReference type="InterPro" id="IPR015927">
    <property type="entry name" value="Peptidase_S24_S26A/B/C"/>
</dbReference>
<dbReference type="GO" id="GO:0006281">
    <property type="term" value="P:DNA repair"/>
    <property type="evidence" value="ECO:0007669"/>
    <property type="project" value="UniProtKB-KW"/>
</dbReference>
<comment type="similarity">
    <text evidence="1 7">Belongs to the peptidase S24 family.</text>
</comment>
<dbReference type="OrthoDB" id="9787787at2"/>
<dbReference type="EMBL" id="PJZK01000010">
    <property type="protein sequence ID" value="PLR49365.1"/>
    <property type="molecule type" value="Genomic_DNA"/>
</dbReference>
<evidence type="ECO:0000256" key="6">
    <source>
        <dbReference type="ARBA" id="ARBA00023236"/>
    </source>
</evidence>
<keyword evidence="6" id="KW-0742">SOS response</keyword>
<keyword evidence="5" id="KW-0234">DNA repair</keyword>
<dbReference type="InterPro" id="IPR039418">
    <property type="entry name" value="LexA-like"/>
</dbReference>
<keyword evidence="2" id="KW-0227">DNA damage</keyword>
<dbReference type="InterPro" id="IPR050077">
    <property type="entry name" value="LexA_repressor"/>
</dbReference>
<dbReference type="GO" id="GO:0006355">
    <property type="term" value="P:regulation of DNA-templated transcription"/>
    <property type="evidence" value="ECO:0007669"/>
    <property type="project" value="InterPro"/>
</dbReference>
<keyword evidence="10" id="KW-1185">Reference proteome</keyword>
<sequence>MVTELFTCPDEGLPVLALPLFADYCRAGVPSPAADYIERSLDLNEYCIRHPSATYFVRAEGDSMLLAGINSGDLLVVDRAETPVHGDIVIAAVEGEFTVKRLCLTPRLCLEPMNPAYTPLYPAPNQLEIFGKVLHVIHTLRNQGRG</sequence>
<dbReference type="GO" id="GO:0003677">
    <property type="term" value="F:DNA binding"/>
    <property type="evidence" value="ECO:0007669"/>
    <property type="project" value="InterPro"/>
</dbReference>
<dbReference type="GO" id="GO:0009432">
    <property type="term" value="P:SOS response"/>
    <property type="evidence" value="ECO:0007669"/>
    <property type="project" value="UniProtKB-KW"/>
</dbReference>
<evidence type="ECO:0000256" key="7">
    <source>
        <dbReference type="RuleBase" id="RU003991"/>
    </source>
</evidence>
<dbReference type="AlphaFoldDB" id="A0A2N5EMR9"/>
<reference evidence="9 10" key="1">
    <citation type="submission" date="2017-12" db="EMBL/GenBank/DDBJ databases">
        <title>Characterization of six clinical isolates of Enterochimera gen. nov., a novel genus of the Yersiniaciae family and the three species Enterochimera arupensis sp. nov., Enterochimera coloradensis sp. nov, and Enterochimera californica sp. nov.</title>
        <authorList>
            <person name="Rossi A."/>
            <person name="Fisher M."/>
        </authorList>
    </citation>
    <scope>NUCLEOTIDE SEQUENCE [LARGE SCALE GENOMIC DNA]</scope>
    <source>
        <strain evidence="9 10">2016Iso1</strain>
    </source>
</reference>
<dbReference type="InterPro" id="IPR036286">
    <property type="entry name" value="LexA/Signal_pep-like_sf"/>
</dbReference>
<dbReference type="CDD" id="cd06529">
    <property type="entry name" value="S24_LexA-like"/>
    <property type="match status" value="1"/>
</dbReference>
<organism evidence="9 10">
    <name type="scientific">Chimaeribacter arupi</name>
    <dbReference type="NCBI Taxonomy" id="2060066"/>
    <lineage>
        <taxon>Bacteria</taxon>
        <taxon>Pseudomonadati</taxon>
        <taxon>Pseudomonadota</taxon>
        <taxon>Gammaproteobacteria</taxon>
        <taxon>Enterobacterales</taxon>
        <taxon>Yersiniaceae</taxon>
        <taxon>Chimaeribacter</taxon>
    </lineage>
</organism>
<evidence type="ECO:0000256" key="1">
    <source>
        <dbReference type="ARBA" id="ARBA00007484"/>
    </source>
</evidence>
<evidence type="ECO:0000256" key="5">
    <source>
        <dbReference type="ARBA" id="ARBA00023204"/>
    </source>
</evidence>
<dbReference type="Gene3D" id="2.10.109.10">
    <property type="entry name" value="Umud Fragment, subunit A"/>
    <property type="match status" value="1"/>
</dbReference>
<dbReference type="SUPFAM" id="SSF51306">
    <property type="entry name" value="LexA/Signal peptidase"/>
    <property type="match status" value="1"/>
</dbReference>
<name>A0A2N5EMR9_9GAMM</name>
<dbReference type="NCBIfam" id="NF007621">
    <property type="entry name" value="PRK10276.1"/>
    <property type="match status" value="1"/>
</dbReference>
<accession>A0A2N5EMR9</accession>
<evidence type="ECO:0000313" key="9">
    <source>
        <dbReference type="EMBL" id="PLR49365.1"/>
    </source>
</evidence>
<proteinExistence type="inferred from homology"/>
<gene>
    <name evidence="9" type="ORF">CYR34_11255</name>
</gene>
<feature type="domain" description="Peptidase S24/S26A/S26B/S26C" evidence="8">
    <location>
        <begin position="20"/>
        <end position="133"/>
    </location>
</feature>
<evidence type="ECO:0000313" key="10">
    <source>
        <dbReference type="Proteomes" id="UP000234626"/>
    </source>
</evidence>
<keyword evidence="3 7" id="KW-0378">Hydrolase</keyword>
<dbReference type="Proteomes" id="UP000234626">
    <property type="component" value="Unassembled WGS sequence"/>
</dbReference>
<dbReference type="InterPro" id="IPR006197">
    <property type="entry name" value="Peptidase_S24_LexA"/>
</dbReference>
<dbReference type="RefSeq" id="WP_072928325.1">
    <property type="nucleotide sequence ID" value="NZ_CP119396.1"/>
</dbReference>
<dbReference type="GO" id="GO:0016787">
    <property type="term" value="F:hydrolase activity"/>
    <property type="evidence" value="ECO:0007669"/>
    <property type="project" value="UniProtKB-KW"/>
</dbReference>
<dbReference type="PANTHER" id="PTHR33516:SF2">
    <property type="entry name" value="LEXA REPRESSOR-RELATED"/>
    <property type="match status" value="1"/>
</dbReference>
<dbReference type="Pfam" id="PF00717">
    <property type="entry name" value="Peptidase_S24"/>
    <property type="match status" value="1"/>
</dbReference>
<evidence type="ECO:0000256" key="2">
    <source>
        <dbReference type="ARBA" id="ARBA00022763"/>
    </source>
</evidence>
<evidence type="ECO:0000256" key="4">
    <source>
        <dbReference type="ARBA" id="ARBA00022813"/>
    </source>
</evidence>
<dbReference type="PANTHER" id="PTHR33516">
    <property type="entry name" value="LEXA REPRESSOR"/>
    <property type="match status" value="1"/>
</dbReference>
<evidence type="ECO:0000256" key="3">
    <source>
        <dbReference type="ARBA" id="ARBA00022801"/>
    </source>
</evidence>
<evidence type="ECO:0000259" key="8">
    <source>
        <dbReference type="Pfam" id="PF00717"/>
    </source>
</evidence>
<keyword evidence="4 7" id="KW-0068">Autocatalytic cleavage</keyword>
<comment type="caution">
    <text evidence="9">The sequence shown here is derived from an EMBL/GenBank/DDBJ whole genome shotgun (WGS) entry which is preliminary data.</text>
</comment>
<protein>
    <recommendedName>
        <fullName evidence="8">Peptidase S24/S26A/S26B/S26C domain-containing protein</fullName>
    </recommendedName>
</protein>